<comment type="subcellular location">
    <subcellularLocation>
        <location evidence="1">Cell membrane</location>
        <topology evidence="1">Single-pass type I membrane protein</topology>
    </subcellularLocation>
</comment>
<dbReference type="CDD" id="cd00051">
    <property type="entry name" value="EFh"/>
    <property type="match status" value="1"/>
</dbReference>
<keyword evidence="9 14" id="KW-1133">Transmembrane helix</keyword>
<dbReference type="InterPro" id="IPR002048">
    <property type="entry name" value="EF_hand_dom"/>
</dbReference>
<dbReference type="Gene3D" id="3.80.10.10">
    <property type="entry name" value="Ribonuclease Inhibitor"/>
    <property type="match status" value="6"/>
</dbReference>
<evidence type="ECO:0000256" key="4">
    <source>
        <dbReference type="ARBA" id="ARBA00022614"/>
    </source>
</evidence>
<keyword evidence="4" id="KW-0433">Leucine-rich repeat</keyword>
<evidence type="ECO:0000256" key="2">
    <source>
        <dbReference type="ARBA" id="ARBA00009592"/>
    </source>
</evidence>
<dbReference type="InterPro" id="IPR003591">
    <property type="entry name" value="Leu-rich_rpt_typical-subtyp"/>
</dbReference>
<comment type="similarity">
    <text evidence="2">Belongs to the RLP family.</text>
</comment>
<dbReference type="GO" id="GO:0004672">
    <property type="term" value="F:protein kinase activity"/>
    <property type="evidence" value="ECO:0007669"/>
    <property type="project" value="InterPro"/>
</dbReference>
<dbReference type="InterPro" id="IPR013210">
    <property type="entry name" value="LRR_N_plant-typ"/>
</dbReference>
<evidence type="ECO:0000256" key="3">
    <source>
        <dbReference type="ARBA" id="ARBA00022475"/>
    </source>
</evidence>
<dbReference type="Gene3D" id="3.30.200.20">
    <property type="entry name" value="Phosphorylase Kinase, domain 1"/>
    <property type="match status" value="1"/>
</dbReference>
<dbReference type="SUPFAM" id="SSF56112">
    <property type="entry name" value="Protein kinase-like (PK-like)"/>
    <property type="match status" value="1"/>
</dbReference>
<dbReference type="GO" id="GO:0005524">
    <property type="term" value="F:ATP binding"/>
    <property type="evidence" value="ECO:0007669"/>
    <property type="project" value="UniProtKB-UniRule"/>
</dbReference>
<dbReference type="PANTHER" id="PTHR48063">
    <property type="entry name" value="LRR RECEPTOR-LIKE KINASE"/>
    <property type="match status" value="1"/>
</dbReference>
<dbReference type="InterPro" id="IPR032675">
    <property type="entry name" value="LRR_dom_sf"/>
</dbReference>
<keyword evidence="15" id="KW-0675">Receptor</keyword>
<dbReference type="FunFam" id="3.80.10.10:FF:000649">
    <property type="entry name" value="Leucine Rich Repeat family protein"/>
    <property type="match status" value="1"/>
</dbReference>
<dbReference type="FunFam" id="3.30.200.20:FF:000462">
    <property type="entry name" value="Calcium-dependent protein kinase 24"/>
    <property type="match status" value="1"/>
</dbReference>
<proteinExistence type="inferred from homology"/>
<dbReference type="STRING" id="4577.A0A1D6ET06"/>
<dbReference type="PROSITE" id="PS51450">
    <property type="entry name" value="LRR"/>
    <property type="match status" value="2"/>
</dbReference>
<keyword evidence="7" id="KW-0677">Repeat</keyword>
<evidence type="ECO:0000256" key="11">
    <source>
        <dbReference type="ARBA" id="ARBA00023180"/>
    </source>
</evidence>
<dbReference type="PRINTS" id="PR00019">
    <property type="entry name" value="LEURICHRPT"/>
</dbReference>
<dbReference type="FunFam" id="1.10.238.10:FF:000050">
    <property type="entry name" value="Calcium-dependent protein kinase 7"/>
    <property type="match status" value="1"/>
</dbReference>
<dbReference type="SMR" id="A0A1D6ET06"/>
<dbReference type="Pfam" id="PF13499">
    <property type="entry name" value="EF-hand_7"/>
    <property type="match status" value="2"/>
</dbReference>
<dbReference type="Pfam" id="PF13855">
    <property type="entry name" value="LRR_8"/>
    <property type="match status" value="1"/>
</dbReference>
<keyword evidence="11" id="KW-0325">Glycoprotein</keyword>
<keyword evidence="12" id="KW-0067">ATP-binding</keyword>
<dbReference type="InterPro" id="IPR046956">
    <property type="entry name" value="RLP23-like"/>
</dbReference>
<dbReference type="InterPro" id="IPR011009">
    <property type="entry name" value="Kinase-like_dom_sf"/>
</dbReference>
<dbReference type="FunFam" id="3.80.10.10:FF:000213">
    <property type="entry name" value="Tyrosine-sulfated glycopeptide receptor 1"/>
    <property type="match status" value="1"/>
</dbReference>
<reference evidence="15" key="1">
    <citation type="submission" date="2015-12" db="EMBL/GenBank/DDBJ databases">
        <title>Update maize B73 reference genome by single molecule sequencing technologies.</title>
        <authorList>
            <consortium name="Maize Genome Sequencing Project"/>
            <person name="Ware D."/>
        </authorList>
    </citation>
    <scope>NUCLEOTIDE SEQUENCE [LARGE SCALE GENOMIC DNA]</scope>
    <source>
        <tissue evidence="15">Seedling</tissue>
    </source>
</reference>
<dbReference type="GO" id="GO:0005509">
    <property type="term" value="F:calcium ion binding"/>
    <property type="evidence" value="ECO:0007669"/>
    <property type="project" value="InterPro"/>
</dbReference>
<dbReference type="InterPro" id="IPR000719">
    <property type="entry name" value="Prot_kinase_dom"/>
</dbReference>
<evidence type="ECO:0000256" key="10">
    <source>
        <dbReference type="ARBA" id="ARBA00023136"/>
    </source>
</evidence>
<feature type="transmembrane region" description="Helical" evidence="14">
    <location>
        <begin position="1094"/>
        <end position="1113"/>
    </location>
</feature>
<evidence type="ECO:0000256" key="9">
    <source>
        <dbReference type="ARBA" id="ARBA00022989"/>
    </source>
</evidence>
<keyword evidence="8" id="KW-0106">Calcium</keyword>
<name>A0A1D6ET06_MAIZE</name>
<evidence type="ECO:0000256" key="12">
    <source>
        <dbReference type="PROSITE-ProRule" id="PRU10141"/>
    </source>
</evidence>
<evidence type="ECO:0000256" key="7">
    <source>
        <dbReference type="ARBA" id="ARBA00022737"/>
    </source>
</evidence>
<dbReference type="PROSITE" id="PS00107">
    <property type="entry name" value="PROTEIN_KINASE_ATP"/>
    <property type="match status" value="1"/>
</dbReference>
<feature type="compositionally biased region" description="Basic residues" evidence="13">
    <location>
        <begin position="39"/>
        <end position="48"/>
    </location>
</feature>
<protein>
    <submittedName>
        <fullName evidence="15">LRR receptor-like serine/threonine-protein kinase GSO1</fullName>
    </submittedName>
</protein>
<gene>
    <name evidence="15" type="ORF">ZEAMMB73_Zm00001d006117</name>
</gene>
<dbReference type="SMART" id="SM00369">
    <property type="entry name" value="LRR_TYP"/>
    <property type="match status" value="6"/>
</dbReference>
<organism evidence="15">
    <name type="scientific">Zea mays</name>
    <name type="common">Maize</name>
    <dbReference type="NCBI Taxonomy" id="4577"/>
    <lineage>
        <taxon>Eukaryota</taxon>
        <taxon>Viridiplantae</taxon>
        <taxon>Streptophyta</taxon>
        <taxon>Embryophyta</taxon>
        <taxon>Tracheophyta</taxon>
        <taxon>Spermatophyta</taxon>
        <taxon>Magnoliopsida</taxon>
        <taxon>Liliopsida</taxon>
        <taxon>Poales</taxon>
        <taxon>Poaceae</taxon>
        <taxon>PACMAD clade</taxon>
        <taxon>Panicoideae</taxon>
        <taxon>Andropogonodae</taxon>
        <taxon>Andropogoneae</taxon>
        <taxon>Tripsacinae</taxon>
        <taxon>Zea</taxon>
    </lineage>
</organism>
<dbReference type="PROSITE" id="PS50222">
    <property type="entry name" value="EF_HAND_2"/>
    <property type="match status" value="4"/>
</dbReference>
<dbReference type="Pfam" id="PF00560">
    <property type="entry name" value="LRR_1"/>
    <property type="match status" value="6"/>
</dbReference>
<dbReference type="SMART" id="SM00054">
    <property type="entry name" value="EFh"/>
    <property type="match status" value="4"/>
</dbReference>
<keyword evidence="12" id="KW-0547">Nucleotide-binding</keyword>
<evidence type="ECO:0000313" key="15">
    <source>
        <dbReference type="EMBL" id="ONM22846.1"/>
    </source>
</evidence>
<dbReference type="AlphaFoldDB" id="A0A1D6ET06"/>
<keyword evidence="15" id="KW-0418">Kinase</keyword>
<dbReference type="Pfam" id="PF00069">
    <property type="entry name" value="Pkinase"/>
    <property type="match status" value="1"/>
</dbReference>
<dbReference type="GO" id="GO:0005886">
    <property type="term" value="C:plasma membrane"/>
    <property type="evidence" value="ECO:0007669"/>
    <property type="project" value="UniProtKB-SubCell"/>
</dbReference>
<dbReference type="PROSITE" id="PS50011">
    <property type="entry name" value="PROTEIN_KINASE_DOM"/>
    <property type="match status" value="1"/>
</dbReference>
<evidence type="ECO:0000256" key="5">
    <source>
        <dbReference type="ARBA" id="ARBA00022692"/>
    </source>
</evidence>
<keyword evidence="6" id="KW-0732">Signal</keyword>
<dbReference type="Gene3D" id="1.10.510.10">
    <property type="entry name" value="Transferase(Phosphotransferase) domain 1"/>
    <property type="match status" value="1"/>
</dbReference>
<dbReference type="FunCoup" id="A0A1D6ET06">
    <property type="interactions" value="18"/>
</dbReference>
<sequence>MGGWYSAIAATRLKMLRRGCRGAAAVLPVASHDSVTGKERKRKRRKHASILGDSGTVDPDFSRRYRLGAELGRGEFGVTRRCEDAATGEALACKTIRRKRLLLRRAGLDADDVRREVEITRRMSEAGGGRVVRLREACEDDDGVHLVVELCEGGELFDRIFEREHYSERAAAKLARTIVEVVQVVAMNLPTEEVDQYNQMFRTMDKDNDGNLSLEDLKEGFRINGHPVPEEEIKMLLQAGDIHGSGTLDCEEFVTVLLHIKKLSNDEYLPKAFKFFDKDKNGFIEMAELMEALGDGELKPNEQVVNDIIREVDKDKDGRISYPEFELMMKGGSDWRNASRRFLVQETLIALCLLLSFPPGIASIHSSTLNMSCILEERAALLSIKASLLDPNNYFYLSSWQGQDCCSWKGIRCSQKTGNVVKLDLRRINPGNFVAVDWAHEINMLSTLKELLLQQSGLRSTAPSLRQFNLTILEVLDISGNIFNTSIAPNWFWNATSLTFLNMKQCYFYGSIPDEIGRMTSLEQVSFNTNNHMSTMIPSSFKHLCNLKMLDLSANNISGELPNLPGPLTNLTYFVLSDNKLTGTIPAWVWTLRKLFILELRWNKINGVVNEGHLNGLTDLVFLGLGLTQLQIKIRPDWIPPFKLQAVLLDSLQLGPAFPSWLKSQTSMKILSISNASINAIPDWFWVVFSGAELLNLSDNQIFGALPATLEFMATNTMVLSNNRFNGTVPKFPKNITYIDISRNSLSGPLPYDFVAPWLSKLLLYNNSISGTIPSSLCSLEKLELLDLSRNMLTGEFPNCQENSEPFMKLRILNLNTNNLSGEFPSAFKGRQFVAFVDLSYSQFSGNLPVWIWEEMPTLALLRLRSNMFYGHIPEITTSKQLQFLDLAYNNFSGSIPHSIVNLSAMARTSGYSYFLDIILVGIGYQLYNSEFYWVSFREQVSVSTKGQQLELSSELSHMVILDLSCNSLTGVIPQDIGALVALKGFNLSWNQLSGEIPVTIDQLKQLESLDLSHNQLSGSIPSSMSGLTYLSRMNLSYNNLSGKIPTGNQFDTYDASVYIGNIDLCGFPLPSICTGNTSNQGTHGNSNYRDLDLAMAIGFVINLWWIFCVMLFKKSWRSAYFMFVDELHEKIYVIVAVRCAILKRKFGKK</sequence>
<dbReference type="PROSITE" id="PS00018">
    <property type="entry name" value="EF_HAND_1"/>
    <property type="match status" value="3"/>
</dbReference>
<keyword evidence="5 14" id="KW-0812">Transmembrane</keyword>
<dbReference type="ExpressionAtlas" id="A0A1D6ET06">
    <property type="expression patterns" value="baseline and differential"/>
</dbReference>
<dbReference type="SUPFAM" id="SSF52058">
    <property type="entry name" value="L domain-like"/>
    <property type="match status" value="2"/>
</dbReference>
<dbReference type="InterPro" id="IPR011992">
    <property type="entry name" value="EF-hand-dom_pair"/>
</dbReference>
<dbReference type="SUPFAM" id="SSF47473">
    <property type="entry name" value="EF-hand"/>
    <property type="match status" value="1"/>
</dbReference>
<dbReference type="SMART" id="SM00220">
    <property type="entry name" value="S_TKc"/>
    <property type="match status" value="1"/>
</dbReference>
<keyword evidence="15" id="KW-0808">Transferase</keyword>
<dbReference type="PANTHER" id="PTHR48063:SF45">
    <property type="entry name" value="LEUCINE-RICH REPEAT-CONTAINING N-TERMINAL PLANT-TYPE DOMAIN-CONTAINING PROTEIN"/>
    <property type="match status" value="1"/>
</dbReference>
<evidence type="ECO:0000256" key="14">
    <source>
        <dbReference type="SAM" id="Phobius"/>
    </source>
</evidence>
<evidence type="ECO:0000256" key="6">
    <source>
        <dbReference type="ARBA" id="ARBA00022729"/>
    </source>
</evidence>
<dbReference type="eggNOG" id="KOG0619">
    <property type="taxonomic scope" value="Eukaryota"/>
</dbReference>
<keyword evidence="10 14" id="KW-0472">Membrane</keyword>
<evidence type="ECO:0000256" key="1">
    <source>
        <dbReference type="ARBA" id="ARBA00004251"/>
    </source>
</evidence>
<dbReference type="Gene3D" id="1.10.238.10">
    <property type="entry name" value="EF-hand"/>
    <property type="match status" value="2"/>
</dbReference>
<dbReference type="PaxDb" id="4577-GRMZM2G158775_P01"/>
<dbReference type="EMBL" id="CM007648">
    <property type="protein sequence ID" value="ONM22846.1"/>
    <property type="molecule type" value="Genomic_DNA"/>
</dbReference>
<feature type="region of interest" description="Disordered" evidence="13">
    <location>
        <begin position="33"/>
        <end position="55"/>
    </location>
</feature>
<dbReference type="InterPro" id="IPR001611">
    <property type="entry name" value="Leu-rich_rpt"/>
</dbReference>
<evidence type="ECO:0000256" key="8">
    <source>
        <dbReference type="ARBA" id="ARBA00022837"/>
    </source>
</evidence>
<keyword evidence="3" id="KW-1003">Cell membrane</keyword>
<dbReference type="InParanoid" id="A0A1D6ET06"/>
<dbReference type="InterPro" id="IPR018247">
    <property type="entry name" value="EF_Hand_1_Ca_BS"/>
</dbReference>
<feature type="binding site" evidence="12">
    <location>
        <position position="94"/>
    </location>
    <ligand>
        <name>ATP</name>
        <dbReference type="ChEBI" id="CHEBI:30616"/>
    </ligand>
</feature>
<evidence type="ECO:0000256" key="13">
    <source>
        <dbReference type="SAM" id="MobiDB-lite"/>
    </source>
</evidence>
<dbReference type="InterPro" id="IPR017441">
    <property type="entry name" value="Protein_kinase_ATP_BS"/>
</dbReference>
<dbReference type="Pfam" id="PF08263">
    <property type="entry name" value="LRRNT_2"/>
    <property type="match status" value="1"/>
</dbReference>
<accession>A0A1D6ET06</accession>